<keyword evidence="11" id="KW-0732">Signal</keyword>
<dbReference type="HOGENOM" id="CLU_001570_2_3_1"/>
<keyword evidence="13" id="KW-1185">Reference proteome</keyword>
<accession>A0A074RH35</accession>
<comment type="caution">
    <text evidence="12">The sequence shown here is derived from an EMBL/GenBank/DDBJ whole genome shotgun (WGS) entry which is preliminary data.</text>
</comment>
<dbReference type="GO" id="GO:0004497">
    <property type="term" value="F:monooxygenase activity"/>
    <property type="evidence" value="ECO:0007669"/>
    <property type="project" value="UniProtKB-KW"/>
</dbReference>
<comment type="similarity">
    <text evidence="3 10">Belongs to the cytochrome P450 family.</text>
</comment>
<dbReference type="InterPro" id="IPR036396">
    <property type="entry name" value="Cyt_P450_sf"/>
</dbReference>
<dbReference type="PRINTS" id="PR00463">
    <property type="entry name" value="EP450I"/>
</dbReference>
<dbReference type="OrthoDB" id="2789670at2759"/>
<dbReference type="GO" id="GO:0016705">
    <property type="term" value="F:oxidoreductase activity, acting on paired donors, with incorporation or reduction of molecular oxygen"/>
    <property type="evidence" value="ECO:0007669"/>
    <property type="project" value="InterPro"/>
</dbReference>
<dbReference type="InterPro" id="IPR050364">
    <property type="entry name" value="Cytochrome_P450_fung"/>
</dbReference>
<evidence type="ECO:0000256" key="7">
    <source>
        <dbReference type="ARBA" id="ARBA00023004"/>
    </source>
</evidence>
<evidence type="ECO:0000256" key="6">
    <source>
        <dbReference type="ARBA" id="ARBA00023002"/>
    </source>
</evidence>
<dbReference type="CDD" id="cd11065">
    <property type="entry name" value="CYP64-like"/>
    <property type="match status" value="1"/>
</dbReference>
<feature type="chain" id="PRO_5001697784" evidence="11">
    <location>
        <begin position="21"/>
        <end position="513"/>
    </location>
</feature>
<keyword evidence="6 10" id="KW-0560">Oxidoreductase</keyword>
<keyword evidence="8 10" id="KW-0503">Monooxygenase</keyword>
<evidence type="ECO:0000256" key="4">
    <source>
        <dbReference type="ARBA" id="ARBA00022617"/>
    </source>
</evidence>
<evidence type="ECO:0000256" key="2">
    <source>
        <dbReference type="ARBA" id="ARBA00005179"/>
    </source>
</evidence>
<dbReference type="PANTHER" id="PTHR46300">
    <property type="entry name" value="P450, PUTATIVE (EUROFUNG)-RELATED-RELATED"/>
    <property type="match status" value="1"/>
</dbReference>
<gene>
    <name evidence="12" type="ORF">V565_219460</name>
</gene>
<feature type="signal peptide" evidence="11">
    <location>
        <begin position="1"/>
        <end position="20"/>
    </location>
</feature>
<keyword evidence="7 9" id="KW-0408">Iron</keyword>
<dbReference type="PROSITE" id="PS00086">
    <property type="entry name" value="CYTOCHROME_P450"/>
    <property type="match status" value="1"/>
</dbReference>
<evidence type="ECO:0000256" key="8">
    <source>
        <dbReference type="ARBA" id="ARBA00023033"/>
    </source>
</evidence>
<dbReference type="InterPro" id="IPR017972">
    <property type="entry name" value="Cyt_P450_CS"/>
</dbReference>
<dbReference type="GO" id="GO:0005506">
    <property type="term" value="F:iron ion binding"/>
    <property type="evidence" value="ECO:0007669"/>
    <property type="project" value="InterPro"/>
</dbReference>
<keyword evidence="5 9" id="KW-0479">Metal-binding</keyword>
<evidence type="ECO:0000313" key="13">
    <source>
        <dbReference type="Proteomes" id="UP000027456"/>
    </source>
</evidence>
<dbReference type="InterPro" id="IPR001128">
    <property type="entry name" value="Cyt_P450"/>
</dbReference>
<dbReference type="Pfam" id="PF00067">
    <property type="entry name" value="p450"/>
    <property type="match status" value="1"/>
</dbReference>
<name>A0A074RH35_9AGAM</name>
<evidence type="ECO:0000313" key="12">
    <source>
        <dbReference type="EMBL" id="KEP46089.1"/>
    </source>
</evidence>
<dbReference type="AlphaFoldDB" id="A0A074RH35"/>
<reference evidence="12 13" key="1">
    <citation type="submission" date="2013-12" db="EMBL/GenBank/DDBJ databases">
        <authorList>
            <person name="Cubeta M."/>
            <person name="Pakala S."/>
            <person name="Fedorova N."/>
            <person name="Thomas E."/>
            <person name="Dean R."/>
            <person name="Jabaji S."/>
            <person name="Neate S."/>
            <person name="Toda T."/>
            <person name="Tavantzis S."/>
            <person name="Vilgalys R."/>
            <person name="Bharathan N."/>
            <person name="Pakala S."/>
            <person name="Losada L.S."/>
            <person name="Zafar N."/>
            <person name="Nierman W."/>
        </authorList>
    </citation>
    <scope>NUCLEOTIDE SEQUENCE [LARGE SCALE GENOMIC DNA]</scope>
    <source>
        <strain evidence="12 13">123E</strain>
    </source>
</reference>
<dbReference type="Gene3D" id="1.10.630.10">
    <property type="entry name" value="Cytochrome P450"/>
    <property type="match status" value="1"/>
</dbReference>
<comment type="pathway">
    <text evidence="2">Secondary metabolite biosynthesis.</text>
</comment>
<dbReference type="Proteomes" id="UP000027456">
    <property type="component" value="Unassembled WGS sequence"/>
</dbReference>
<evidence type="ECO:0000256" key="1">
    <source>
        <dbReference type="ARBA" id="ARBA00001971"/>
    </source>
</evidence>
<dbReference type="GO" id="GO:0020037">
    <property type="term" value="F:heme binding"/>
    <property type="evidence" value="ECO:0007669"/>
    <property type="project" value="InterPro"/>
</dbReference>
<dbReference type="PANTHER" id="PTHR46300:SF7">
    <property type="entry name" value="P450, PUTATIVE (EUROFUNG)-RELATED"/>
    <property type="match status" value="1"/>
</dbReference>
<comment type="cofactor">
    <cofactor evidence="1 9">
        <name>heme</name>
        <dbReference type="ChEBI" id="CHEBI:30413"/>
    </cofactor>
</comment>
<evidence type="ECO:0000256" key="9">
    <source>
        <dbReference type="PIRSR" id="PIRSR602401-1"/>
    </source>
</evidence>
<sequence>MSSYLPYLLLLLSIALFVHQWIRRPKSRRPPHPKSYPLIGSVLSIPSAPEQLAFMQLGKQLDSDIVSLDLFGQDVIILNSAQAAIDTLEKRSGAYSDRSFPAMLDDPRLMDWSTNPATIQYGDRWRHYRRILNEWLNARAVAQFHTMQQNQTRSMLRRLLDVTTSSQPYTGVRNEFFYTMGSTMFQLAYGYDVQGLQDPFFAQSRKTVETAAMAGMYSNFLVNLFPALSNLPTWLPGMNWKKKACEYKLTKDQALSGPYEWAKSQVAAGTAKPSILSALLQDHPLTLHMNPDERELSLKELAFVIYAGGTDTSSNTLVSFVAAMVTNPHVQQKAQDEIDAVLGTGVLPEMADRERLPYVNNVIKELFRWYPALPLALPHTVFVDDNYRGYEIKKGTTVIGNVWAISHDETVYNDPDTFDPDRYLDPSTPMAPVFGWGRRKCPGSHLADASVFLTITSLLTAFTFSKRQGLDGKEIEPKIEPGPNALALSPSAFEFELMVRSEKHRQMILDSVN</sequence>
<dbReference type="SUPFAM" id="SSF48264">
    <property type="entry name" value="Cytochrome P450"/>
    <property type="match status" value="1"/>
</dbReference>
<organism evidence="12 13">
    <name type="scientific">Rhizoctonia solani 123E</name>
    <dbReference type="NCBI Taxonomy" id="1423351"/>
    <lineage>
        <taxon>Eukaryota</taxon>
        <taxon>Fungi</taxon>
        <taxon>Dikarya</taxon>
        <taxon>Basidiomycota</taxon>
        <taxon>Agaricomycotina</taxon>
        <taxon>Agaricomycetes</taxon>
        <taxon>Cantharellales</taxon>
        <taxon>Ceratobasidiaceae</taxon>
        <taxon>Rhizoctonia</taxon>
    </lineage>
</organism>
<feature type="binding site" description="axial binding residue" evidence="9">
    <location>
        <position position="441"/>
    </location>
    <ligand>
        <name>heme</name>
        <dbReference type="ChEBI" id="CHEBI:30413"/>
    </ligand>
    <ligandPart>
        <name>Fe</name>
        <dbReference type="ChEBI" id="CHEBI:18248"/>
    </ligandPart>
</feature>
<protein>
    <submittedName>
        <fullName evidence="12">Cytochrome P450 family protein</fullName>
    </submittedName>
</protein>
<evidence type="ECO:0000256" key="3">
    <source>
        <dbReference type="ARBA" id="ARBA00010617"/>
    </source>
</evidence>
<evidence type="ECO:0000256" key="11">
    <source>
        <dbReference type="SAM" id="SignalP"/>
    </source>
</evidence>
<proteinExistence type="inferred from homology"/>
<evidence type="ECO:0000256" key="5">
    <source>
        <dbReference type="ARBA" id="ARBA00022723"/>
    </source>
</evidence>
<keyword evidence="4 9" id="KW-0349">Heme</keyword>
<dbReference type="InterPro" id="IPR002401">
    <property type="entry name" value="Cyt_P450_E_grp-I"/>
</dbReference>
<evidence type="ECO:0000256" key="10">
    <source>
        <dbReference type="RuleBase" id="RU000461"/>
    </source>
</evidence>
<dbReference type="EMBL" id="AZST01001290">
    <property type="protein sequence ID" value="KEP46089.1"/>
    <property type="molecule type" value="Genomic_DNA"/>
</dbReference>
<dbReference type="STRING" id="1423351.A0A074RH35"/>
<dbReference type="PRINTS" id="PR00385">
    <property type="entry name" value="P450"/>
</dbReference>